<dbReference type="RefSeq" id="WP_183652652.1">
    <property type="nucleotide sequence ID" value="NZ_BAAAXX010000021.1"/>
</dbReference>
<comment type="caution">
    <text evidence="1">The sequence shown here is derived from an EMBL/GenBank/DDBJ whole genome shotgun (WGS) entry which is preliminary data.</text>
</comment>
<proteinExistence type="predicted"/>
<accession>A0A7W5V2R2</accession>
<protein>
    <submittedName>
        <fullName evidence="1">Uncharacterized protein</fullName>
    </submittedName>
</protein>
<dbReference type="Proteomes" id="UP000579945">
    <property type="component" value="Unassembled WGS sequence"/>
</dbReference>
<reference evidence="1 2" key="1">
    <citation type="submission" date="2020-08" db="EMBL/GenBank/DDBJ databases">
        <title>Sequencing the genomes of 1000 actinobacteria strains.</title>
        <authorList>
            <person name="Klenk H.-P."/>
        </authorList>
    </citation>
    <scope>NUCLEOTIDE SEQUENCE [LARGE SCALE GENOMIC DNA]</scope>
    <source>
        <strain evidence="1 2">DSM 44320</strain>
    </source>
</reference>
<evidence type="ECO:0000313" key="2">
    <source>
        <dbReference type="Proteomes" id="UP000579945"/>
    </source>
</evidence>
<dbReference type="EMBL" id="JACIBV010000001">
    <property type="protein sequence ID" value="MBB3729402.1"/>
    <property type="molecule type" value="Genomic_DNA"/>
</dbReference>
<organism evidence="1 2">
    <name type="scientific">Nonomuraea dietziae</name>
    <dbReference type="NCBI Taxonomy" id="65515"/>
    <lineage>
        <taxon>Bacteria</taxon>
        <taxon>Bacillati</taxon>
        <taxon>Actinomycetota</taxon>
        <taxon>Actinomycetes</taxon>
        <taxon>Streptosporangiales</taxon>
        <taxon>Streptosporangiaceae</taxon>
        <taxon>Nonomuraea</taxon>
    </lineage>
</organism>
<keyword evidence="2" id="KW-1185">Reference proteome</keyword>
<sequence length="137" mass="14913">MRSDPDHVLDAIDGVVEDWETLSADAMRWAPPEEKPGTPPDILREVSETFGPLAASFVQALRPLGEAVLRPLTDFLDNQLFNEPPSEGLWEVEEATTSCQCLCFRHPDRPDICTGAAESGAVMCAACAAHSEYGRPT</sequence>
<gene>
    <name evidence="1" type="ORF">FHR33_005262</name>
</gene>
<dbReference type="GeneID" id="95391589"/>
<name>A0A7W5V2R2_9ACTN</name>
<evidence type="ECO:0000313" key="1">
    <source>
        <dbReference type="EMBL" id="MBB3729402.1"/>
    </source>
</evidence>
<dbReference type="AlphaFoldDB" id="A0A7W5V2R2"/>